<evidence type="ECO:0000313" key="2">
    <source>
        <dbReference type="Proteomes" id="UP000177050"/>
    </source>
</evidence>
<comment type="caution">
    <text evidence="1">The sequence shown here is derived from an EMBL/GenBank/DDBJ whole genome shotgun (WGS) entry which is preliminary data.</text>
</comment>
<dbReference type="AlphaFoldDB" id="A0A1F7L0A6"/>
<organism evidence="1 2">
    <name type="scientific">Candidatus Roizmanbacteria bacterium RIFOXYD1_FULL_38_12</name>
    <dbReference type="NCBI Taxonomy" id="1802093"/>
    <lineage>
        <taxon>Bacteria</taxon>
        <taxon>Candidatus Roizmaniibacteriota</taxon>
    </lineage>
</organism>
<evidence type="ECO:0000313" key="1">
    <source>
        <dbReference type="EMBL" id="OGK73563.1"/>
    </source>
</evidence>
<sequence>MTNHQSKQRKIIDDIERQILSSSLKFSTVSPVTDYENDTRIGLTGVHLPHQNLLKQIHNSLIIPIQKIAPNLYYYSPDSLHFTIKGIRVVNDPPRFDEKIKQTAKDVFARVVPFHHSFKVFLYKLIIFPHNLALVGTTEDKLDNLILDLDKALHEKGIPDDKVYTNNKYFFINMTLARFQERPTSHFINEVHNLSDTMQFMPYIIDSVTLASCNAVFKKREIIESWSLLPLSNSK</sequence>
<dbReference type="InterPro" id="IPR009097">
    <property type="entry name" value="Cyclic_Pdiesterase"/>
</dbReference>
<dbReference type="SUPFAM" id="SSF55144">
    <property type="entry name" value="LigT-like"/>
    <property type="match status" value="1"/>
</dbReference>
<protein>
    <recommendedName>
        <fullName evidence="3">DUF1868 domain-containing protein</fullName>
    </recommendedName>
</protein>
<gene>
    <name evidence="1" type="ORF">A3K52_02100</name>
</gene>
<accession>A0A1F7L0A6</accession>
<dbReference type="Proteomes" id="UP000177050">
    <property type="component" value="Unassembled WGS sequence"/>
</dbReference>
<dbReference type="Gene3D" id="3.90.1140.10">
    <property type="entry name" value="Cyclic phosphodiesterase"/>
    <property type="match status" value="1"/>
</dbReference>
<reference evidence="1 2" key="1">
    <citation type="journal article" date="2016" name="Nat. Commun.">
        <title>Thousands of microbial genomes shed light on interconnected biogeochemical processes in an aquifer system.</title>
        <authorList>
            <person name="Anantharaman K."/>
            <person name="Brown C.T."/>
            <person name="Hug L.A."/>
            <person name="Sharon I."/>
            <person name="Castelle C.J."/>
            <person name="Probst A.J."/>
            <person name="Thomas B.C."/>
            <person name="Singh A."/>
            <person name="Wilkins M.J."/>
            <person name="Karaoz U."/>
            <person name="Brodie E.L."/>
            <person name="Williams K.H."/>
            <person name="Hubbard S.S."/>
            <person name="Banfield J.F."/>
        </authorList>
    </citation>
    <scope>NUCLEOTIDE SEQUENCE [LARGE SCALE GENOMIC DNA]</scope>
</reference>
<dbReference type="EMBL" id="MGBR01000001">
    <property type="protein sequence ID" value="OGK73563.1"/>
    <property type="molecule type" value="Genomic_DNA"/>
</dbReference>
<evidence type="ECO:0008006" key="3">
    <source>
        <dbReference type="Google" id="ProtNLM"/>
    </source>
</evidence>
<proteinExistence type="predicted"/>
<name>A0A1F7L0A6_9BACT</name>